<evidence type="ECO:0008006" key="3">
    <source>
        <dbReference type="Google" id="ProtNLM"/>
    </source>
</evidence>
<accession>A0A5S5DWY7</accession>
<organism evidence="1 2">
    <name type="scientific">Tenacibaculum adriaticum</name>
    <dbReference type="NCBI Taxonomy" id="413713"/>
    <lineage>
        <taxon>Bacteria</taxon>
        <taxon>Pseudomonadati</taxon>
        <taxon>Bacteroidota</taxon>
        <taxon>Flavobacteriia</taxon>
        <taxon>Flavobacteriales</taxon>
        <taxon>Flavobacteriaceae</taxon>
        <taxon>Tenacibaculum</taxon>
    </lineage>
</organism>
<keyword evidence="2" id="KW-1185">Reference proteome</keyword>
<proteinExistence type="predicted"/>
<evidence type="ECO:0000313" key="1">
    <source>
        <dbReference type="EMBL" id="TYP99778.1"/>
    </source>
</evidence>
<dbReference type="Proteomes" id="UP000323136">
    <property type="component" value="Unassembled WGS sequence"/>
</dbReference>
<gene>
    <name evidence="1" type="ORF">C7447_101382</name>
</gene>
<dbReference type="AlphaFoldDB" id="A0A5S5DWY7"/>
<dbReference type="EMBL" id="VNIA01000001">
    <property type="protein sequence ID" value="TYP99778.1"/>
    <property type="molecule type" value="Genomic_DNA"/>
</dbReference>
<name>A0A5S5DWY7_9FLAO</name>
<evidence type="ECO:0000313" key="2">
    <source>
        <dbReference type="Proteomes" id="UP000323136"/>
    </source>
</evidence>
<sequence length="314" mass="35207">MYNNSTLMKKVLSLILVSLFFLPFLSCKTNKKEMASLKKEVVAYNYTPAKPVNGKLKGIVELGMTGFNLLIVEVDEVKNWELKEIEYGSSLISEGMTNTSQVNLKLKEYIEKMMSKGIGTKDIHFVVSSGAIKEDLTQVILKELENYGYDLHVVTPKEEAKYALQAYLPEEFKETSFVVDIGSGNTKFSYREGDQVVTKESYGSKYYQKGVEDIDVYNQVKEIASTIPTNKRKKCFLIGGAPHEIASTVMKGDEKYISLSTDVSEFEVAVDKKGKKAQSGLNIYKAILDATSCEQVIFINDGNFIVGYLLELPY</sequence>
<protein>
    <recommendedName>
        <fullName evidence="3">Ppx/GppA phosphatase family protein</fullName>
    </recommendedName>
</protein>
<reference evidence="1 2" key="1">
    <citation type="submission" date="2019-07" db="EMBL/GenBank/DDBJ databases">
        <title>Genomic Encyclopedia of Type Strains, Phase IV (KMG-IV): sequencing the most valuable type-strain genomes for metagenomic binning, comparative biology and taxonomic classification.</title>
        <authorList>
            <person name="Goeker M."/>
        </authorList>
    </citation>
    <scope>NUCLEOTIDE SEQUENCE [LARGE SCALE GENOMIC DNA]</scope>
    <source>
        <strain evidence="1 2">DSM 18961</strain>
    </source>
</reference>
<comment type="caution">
    <text evidence="1">The sequence shown here is derived from an EMBL/GenBank/DDBJ whole genome shotgun (WGS) entry which is preliminary data.</text>
</comment>